<proteinExistence type="predicted"/>
<evidence type="ECO:0000256" key="1">
    <source>
        <dbReference type="SAM" id="MobiDB-lite"/>
    </source>
</evidence>
<feature type="compositionally biased region" description="Basic and acidic residues" evidence="1">
    <location>
        <begin position="89"/>
        <end position="102"/>
    </location>
</feature>
<dbReference type="EMBL" id="JAFEMO010000008">
    <property type="protein sequence ID" value="KAH7566856.1"/>
    <property type="molecule type" value="Genomic_DNA"/>
</dbReference>
<protein>
    <recommendedName>
        <fullName evidence="2">Serine hydrolase domain-containing protein</fullName>
    </recommendedName>
</protein>
<feature type="region of interest" description="Disordered" evidence="1">
    <location>
        <begin position="83"/>
        <end position="102"/>
    </location>
</feature>
<dbReference type="PANTHER" id="PTHR22778:SF52">
    <property type="entry name" value="SERINE HYDROLASE FSH DOMAIN-CONTAINING PROTEIN"/>
    <property type="match status" value="1"/>
</dbReference>
<dbReference type="PANTHER" id="PTHR22778">
    <property type="entry name" value="OVARIAN CANCER GENE-2 PROTEIN-RELATED"/>
    <property type="match status" value="1"/>
</dbReference>
<accession>A0ABQ8HR87</accession>
<name>A0ABQ8HR87_9ROSI</name>
<evidence type="ECO:0000313" key="4">
    <source>
        <dbReference type="Proteomes" id="UP000827721"/>
    </source>
</evidence>
<gene>
    <name evidence="3" type="ORF">JRO89_XS08G0245400</name>
</gene>
<comment type="caution">
    <text evidence="3">The sequence shown here is derived from an EMBL/GenBank/DDBJ whole genome shotgun (WGS) entry which is preliminary data.</text>
</comment>
<organism evidence="3 4">
    <name type="scientific">Xanthoceras sorbifolium</name>
    <dbReference type="NCBI Taxonomy" id="99658"/>
    <lineage>
        <taxon>Eukaryota</taxon>
        <taxon>Viridiplantae</taxon>
        <taxon>Streptophyta</taxon>
        <taxon>Embryophyta</taxon>
        <taxon>Tracheophyta</taxon>
        <taxon>Spermatophyta</taxon>
        <taxon>Magnoliopsida</taxon>
        <taxon>eudicotyledons</taxon>
        <taxon>Gunneridae</taxon>
        <taxon>Pentapetalae</taxon>
        <taxon>rosids</taxon>
        <taxon>malvids</taxon>
        <taxon>Sapindales</taxon>
        <taxon>Sapindaceae</taxon>
        <taxon>Xanthoceroideae</taxon>
        <taxon>Xanthoceras</taxon>
    </lineage>
</organism>
<reference evidence="3 4" key="1">
    <citation type="submission" date="2021-02" db="EMBL/GenBank/DDBJ databases">
        <title>Plant Genome Project.</title>
        <authorList>
            <person name="Zhang R.-G."/>
        </authorList>
    </citation>
    <scope>NUCLEOTIDE SEQUENCE [LARGE SCALE GENOMIC DNA]</scope>
    <source>
        <tissue evidence="3">Leaves</tissue>
    </source>
</reference>
<dbReference type="Pfam" id="PF03959">
    <property type="entry name" value="FSH1"/>
    <property type="match status" value="1"/>
</dbReference>
<dbReference type="InterPro" id="IPR005645">
    <property type="entry name" value="FSH-like_dom"/>
</dbReference>
<evidence type="ECO:0000259" key="2">
    <source>
        <dbReference type="Pfam" id="PF03959"/>
    </source>
</evidence>
<keyword evidence="4" id="KW-1185">Reference proteome</keyword>
<sequence>MSEYSYGFMETKVVFHLEDFRKSIFCGLESTLVENNVFVIFRDLGCDVLGHDGCLQIATLRSQVSGSMSLVIYGDLQHDSQIQSTKHLKPPEENQESESRKTKMESLIQMKPRILCLHGFRTSGAILKKQIGKWPQTLLQNLDLHFLDAPFPAKGKSDVEGIFDPPYFEWYRSNQDFTEYENFEESIAYIGDYMEMHGPFDGLLGFSQGAFISAAVPGMQTEGVALTKAEKIKFVIIISGAKFGGIKFGQPKLAANAFSSPIHCPSLHFIGNFFFLFLLLCEADFLKQGGVDLMQSFVNPVVIYHPKGHTVPKLDEKSLQTMVSFIETIQHETMP</sequence>
<dbReference type="InterPro" id="IPR029058">
    <property type="entry name" value="AB_hydrolase_fold"/>
</dbReference>
<dbReference type="Gene3D" id="3.40.50.1820">
    <property type="entry name" value="alpha/beta hydrolase"/>
    <property type="match status" value="1"/>
</dbReference>
<dbReference type="Proteomes" id="UP000827721">
    <property type="component" value="Unassembled WGS sequence"/>
</dbReference>
<feature type="domain" description="Serine hydrolase" evidence="2">
    <location>
        <begin position="110"/>
        <end position="317"/>
    </location>
</feature>
<evidence type="ECO:0000313" key="3">
    <source>
        <dbReference type="EMBL" id="KAH7566856.1"/>
    </source>
</evidence>
<dbReference type="SUPFAM" id="SSF53474">
    <property type="entry name" value="alpha/beta-Hydrolases"/>
    <property type="match status" value="1"/>
</dbReference>